<reference evidence="7 8" key="1">
    <citation type="submission" date="2018-03" db="EMBL/GenBank/DDBJ databases">
        <title>Genomic Encyclopedia of Archaeal and Bacterial Type Strains, Phase II (KMG-II): from individual species to whole genera.</title>
        <authorList>
            <person name="Goeker M."/>
        </authorList>
    </citation>
    <scope>NUCLEOTIDE SEQUENCE [LARGE SCALE GENOMIC DNA]</scope>
    <source>
        <strain evidence="7 8">DSM 29057</strain>
    </source>
</reference>
<dbReference type="InterPro" id="IPR050857">
    <property type="entry name" value="D-2-hydroxyacid_DH"/>
</dbReference>
<evidence type="ECO:0000256" key="4">
    <source>
        <dbReference type="RuleBase" id="RU003719"/>
    </source>
</evidence>
<comment type="similarity">
    <text evidence="1 4">Belongs to the D-isomer specific 2-hydroxyacid dehydrogenase family.</text>
</comment>
<feature type="domain" description="D-isomer specific 2-hydroxyacid dehydrogenase NAD-binding" evidence="6">
    <location>
        <begin position="134"/>
        <end position="315"/>
    </location>
</feature>
<dbReference type="Pfam" id="PF02826">
    <property type="entry name" value="2-Hacid_dh_C"/>
    <property type="match status" value="1"/>
</dbReference>
<evidence type="ECO:0000256" key="3">
    <source>
        <dbReference type="ARBA" id="ARBA00023027"/>
    </source>
</evidence>
<evidence type="ECO:0000313" key="7">
    <source>
        <dbReference type="EMBL" id="PSL30455.1"/>
    </source>
</evidence>
<dbReference type="RefSeq" id="WP_106595326.1">
    <property type="nucleotide sequence ID" value="NZ_PYAS01000004.1"/>
</dbReference>
<dbReference type="EMBL" id="PYAS01000004">
    <property type="protein sequence ID" value="PSL30455.1"/>
    <property type="molecule type" value="Genomic_DNA"/>
</dbReference>
<organism evidence="7 8">
    <name type="scientific">Dyadobacter jiangsuensis</name>
    <dbReference type="NCBI Taxonomy" id="1591085"/>
    <lineage>
        <taxon>Bacteria</taxon>
        <taxon>Pseudomonadati</taxon>
        <taxon>Bacteroidota</taxon>
        <taxon>Cytophagia</taxon>
        <taxon>Cytophagales</taxon>
        <taxon>Spirosomataceae</taxon>
        <taxon>Dyadobacter</taxon>
    </lineage>
</organism>
<dbReference type="Proteomes" id="UP000241964">
    <property type="component" value="Unassembled WGS sequence"/>
</dbReference>
<gene>
    <name evidence="7" type="ORF">CLV60_104397</name>
</gene>
<protein>
    <submittedName>
        <fullName evidence="7">D-3-phosphoglycerate dehydrogenase</fullName>
    </submittedName>
</protein>
<dbReference type="Pfam" id="PF00389">
    <property type="entry name" value="2-Hacid_dh"/>
    <property type="match status" value="1"/>
</dbReference>
<name>A0A2P8G9B2_9BACT</name>
<dbReference type="InterPro" id="IPR006140">
    <property type="entry name" value="D-isomer_DH_NAD-bd"/>
</dbReference>
<evidence type="ECO:0000313" key="8">
    <source>
        <dbReference type="Proteomes" id="UP000241964"/>
    </source>
</evidence>
<dbReference type="AlphaFoldDB" id="A0A2P8G9B2"/>
<evidence type="ECO:0000256" key="1">
    <source>
        <dbReference type="ARBA" id="ARBA00005854"/>
    </source>
</evidence>
<comment type="caution">
    <text evidence="7">The sequence shown here is derived from an EMBL/GenBank/DDBJ whole genome shotgun (WGS) entry which is preliminary data.</text>
</comment>
<evidence type="ECO:0000259" key="5">
    <source>
        <dbReference type="Pfam" id="PF00389"/>
    </source>
</evidence>
<dbReference type="InterPro" id="IPR006139">
    <property type="entry name" value="D-isomer_2_OHA_DH_cat_dom"/>
</dbReference>
<dbReference type="InterPro" id="IPR036291">
    <property type="entry name" value="NAD(P)-bd_dom_sf"/>
</dbReference>
<keyword evidence="2 4" id="KW-0560">Oxidoreductase</keyword>
<proteinExistence type="inferred from homology"/>
<dbReference type="GO" id="GO:0016616">
    <property type="term" value="F:oxidoreductase activity, acting on the CH-OH group of donors, NAD or NADP as acceptor"/>
    <property type="evidence" value="ECO:0007669"/>
    <property type="project" value="InterPro"/>
</dbReference>
<dbReference type="GO" id="GO:0051287">
    <property type="term" value="F:NAD binding"/>
    <property type="evidence" value="ECO:0007669"/>
    <property type="project" value="InterPro"/>
</dbReference>
<dbReference type="Gene3D" id="3.40.50.720">
    <property type="entry name" value="NAD(P)-binding Rossmann-like Domain"/>
    <property type="match status" value="2"/>
</dbReference>
<sequence length="337" mass="38291">MLLYVFCCVILYYFCRTVQPASYKKSCATMKILIADSMHNSLFEMLDEQKWEYDYHPEYKREDIKNALPGYDGLMIRSKTYLDREMLENAKQLRFIARAGAGLDLIDLDVAKELNIEVFHAGTGNRDAVAEQALGMLLALFNNILRADRQVRSGIWDREGNRGVELMGKTVGLIGYGNNGSATAKRLSGFGCKVLAYDKYRDNYGDAFATESSIEEIQREADILSLHIPLTDITRYLVNDEFISSFAKPFYLMNLSRGEVVKLKAVTEALESGKIKGACLDVLENEKIGKLTAEQQEVFDYLCDSDRVVLTPHIGGWTHESYVRINKVLVEQIRNWL</sequence>
<keyword evidence="3" id="KW-0520">NAD</keyword>
<dbReference type="PANTHER" id="PTHR42789">
    <property type="entry name" value="D-ISOMER SPECIFIC 2-HYDROXYACID DEHYDROGENASE FAMILY PROTEIN (AFU_ORTHOLOGUE AFUA_6G10090)"/>
    <property type="match status" value="1"/>
</dbReference>
<feature type="domain" description="D-isomer specific 2-hydroxyacid dehydrogenase catalytic" evidence="5">
    <location>
        <begin position="32"/>
        <end position="337"/>
    </location>
</feature>
<dbReference type="SUPFAM" id="SSF52283">
    <property type="entry name" value="Formate/glycerate dehydrogenase catalytic domain-like"/>
    <property type="match status" value="1"/>
</dbReference>
<keyword evidence="8" id="KW-1185">Reference proteome</keyword>
<evidence type="ECO:0000259" key="6">
    <source>
        <dbReference type="Pfam" id="PF02826"/>
    </source>
</evidence>
<dbReference type="SUPFAM" id="SSF51735">
    <property type="entry name" value="NAD(P)-binding Rossmann-fold domains"/>
    <property type="match status" value="1"/>
</dbReference>
<accession>A0A2P8G9B2</accession>
<evidence type="ECO:0000256" key="2">
    <source>
        <dbReference type="ARBA" id="ARBA00023002"/>
    </source>
</evidence>
<dbReference type="CDD" id="cd12179">
    <property type="entry name" value="2-Hacid_dh_14"/>
    <property type="match status" value="1"/>
</dbReference>
<dbReference type="PANTHER" id="PTHR42789:SF1">
    <property type="entry name" value="D-ISOMER SPECIFIC 2-HYDROXYACID DEHYDROGENASE FAMILY PROTEIN (AFU_ORTHOLOGUE AFUA_6G10090)"/>
    <property type="match status" value="1"/>
</dbReference>
<dbReference type="OrthoDB" id="1522997at2"/>